<dbReference type="EMBL" id="NEDP02001613">
    <property type="protein sequence ID" value="OWF52862.1"/>
    <property type="molecule type" value="Genomic_DNA"/>
</dbReference>
<evidence type="ECO:0000256" key="12">
    <source>
        <dbReference type="SAM" id="MobiDB-lite"/>
    </source>
</evidence>
<accession>A0A210QW26</accession>
<dbReference type="PRINTS" id="PR00253">
    <property type="entry name" value="GABAARECEPTR"/>
</dbReference>
<dbReference type="InterPro" id="IPR036734">
    <property type="entry name" value="Neur_chan_lig-bd_sf"/>
</dbReference>
<dbReference type="InterPro" id="IPR036719">
    <property type="entry name" value="Neuro-gated_channel_TM_sf"/>
</dbReference>
<dbReference type="STRING" id="6573.A0A210QW26"/>
<feature type="chain" id="PRO_5022249844" evidence="11">
    <location>
        <begin position="32"/>
        <end position="437"/>
    </location>
</feature>
<comment type="similarity">
    <text evidence="11">Belongs to the ligand-gated ion channel (TC 1.A.9) family.</text>
</comment>
<dbReference type="InterPro" id="IPR038050">
    <property type="entry name" value="Neuro_actylchol_rec"/>
</dbReference>
<keyword evidence="7 11" id="KW-1133">Transmembrane helix</keyword>
<evidence type="ECO:0000256" key="10">
    <source>
        <dbReference type="ARBA" id="ARBA00023303"/>
    </source>
</evidence>
<dbReference type="SUPFAM" id="SSF63712">
    <property type="entry name" value="Nicotinic receptor ligand binding domain-like"/>
    <property type="match status" value="1"/>
</dbReference>
<dbReference type="GO" id="GO:0005886">
    <property type="term" value="C:plasma membrane"/>
    <property type="evidence" value="ECO:0007669"/>
    <property type="project" value="UniProtKB-SubCell"/>
</dbReference>
<keyword evidence="10 11" id="KW-0407">Ion channel</keyword>
<evidence type="ECO:0000256" key="2">
    <source>
        <dbReference type="ARBA" id="ARBA00004236"/>
    </source>
</evidence>
<name>A0A210QW26_MIZYE</name>
<dbReference type="InterPro" id="IPR006028">
    <property type="entry name" value="GABAA/Glycine_rcpt"/>
</dbReference>
<feature type="transmembrane region" description="Helical" evidence="11">
    <location>
        <begin position="398"/>
        <end position="421"/>
    </location>
</feature>
<gene>
    <name evidence="15" type="ORF">KP79_PYT12854</name>
</gene>
<dbReference type="Pfam" id="PF02932">
    <property type="entry name" value="Neur_chan_memb"/>
    <property type="match status" value="1"/>
</dbReference>
<feature type="transmembrane region" description="Helical" evidence="11">
    <location>
        <begin position="258"/>
        <end position="281"/>
    </location>
</feature>
<dbReference type="InterPro" id="IPR006029">
    <property type="entry name" value="Neurotrans-gated_channel_TM"/>
</dbReference>
<dbReference type="NCBIfam" id="TIGR00860">
    <property type="entry name" value="LIC"/>
    <property type="match status" value="1"/>
</dbReference>
<organism evidence="15 16">
    <name type="scientific">Mizuhopecten yessoensis</name>
    <name type="common">Japanese scallop</name>
    <name type="synonym">Patinopecten yessoensis</name>
    <dbReference type="NCBI Taxonomy" id="6573"/>
    <lineage>
        <taxon>Eukaryota</taxon>
        <taxon>Metazoa</taxon>
        <taxon>Spiralia</taxon>
        <taxon>Lophotrochozoa</taxon>
        <taxon>Mollusca</taxon>
        <taxon>Bivalvia</taxon>
        <taxon>Autobranchia</taxon>
        <taxon>Pteriomorphia</taxon>
        <taxon>Pectinida</taxon>
        <taxon>Pectinoidea</taxon>
        <taxon>Pectinidae</taxon>
        <taxon>Mizuhopecten</taxon>
    </lineage>
</organism>
<dbReference type="InterPro" id="IPR006201">
    <property type="entry name" value="Neur_channel"/>
</dbReference>
<dbReference type="CDD" id="cd18991">
    <property type="entry name" value="LGIC_ECD_GlyR"/>
    <property type="match status" value="1"/>
</dbReference>
<evidence type="ECO:0000259" key="13">
    <source>
        <dbReference type="Pfam" id="PF02931"/>
    </source>
</evidence>
<reference evidence="15 16" key="1">
    <citation type="journal article" date="2017" name="Nat. Ecol. Evol.">
        <title>Scallop genome provides insights into evolution of bilaterian karyotype and development.</title>
        <authorList>
            <person name="Wang S."/>
            <person name="Zhang J."/>
            <person name="Jiao W."/>
            <person name="Li J."/>
            <person name="Xun X."/>
            <person name="Sun Y."/>
            <person name="Guo X."/>
            <person name="Huan P."/>
            <person name="Dong B."/>
            <person name="Zhang L."/>
            <person name="Hu X."/>
            <person name="Sun X."/>
            <person name="Wang J."/>
            <person name="Zhao C."/>
            <person name="Wang Y."/>
            <person name="Wang D."/>
            <person name="Huang X."/>
            <person name="Wang R."/>
            <person name="Lv J."/>
            <person name="Li Y."/>
            <person name="Zhang Z."/>
            <person name="Liu B."/>
            <person name="Lu W."/>
            <person name="Hui Y."/>
            <person name="Liang J."/>
            <person name="Zhou Z."/>
            <person name="Hou R."/>
            <person name="Li X."/>
            <person name="Liu Y."/>
            <person name="Li H."/>
            <person name="Ning X."/>
            <person name="Lin Y."/>
            <person name="Zhao L."/>
            <person name="Xing Q."/>
            <person name="Dou J."/>
            <person name="Li Y."/>
            <person name="Mao J."/>
            <person name="Guo H."/>
            <person name="Dou H."/>
            <person name="Li T."/>
            <person name="Mu C."/>
            <person name="Jiang W."/>
            <person name="Fu Q."/>
            <person name="Fu X."/>
            <person name="Miao Y."/>
            <person name="Liu J."/>
            <person name="Yu Q."/>
            <person name="Li R."/>
            <person name="Liao H."/>
            <person name="Li X."/>
            <person name="Kong Y."/>
            <person name="Jiang Z."/>
            <person name="Chourrout D."/>
            <person name="Li R."/>
            <person name="Bao Z."/>
        </authorList>
    </citation>
    <scope>NUCLEOTIDE SEQUENCE [LARGE SCALE GENOMIC DNA]</scope>
    <source>
        <strain evidence="15 16">PY_sf001</strain>
    </source>
</reference>
<dbReference type="PROSITE" id="PS00236">
    <property type="entry name" value="NEUROTR_ION_CHANNEL"/>
    <property type="match status" value="1"/>
</dbReference>
<feature type="domain" description="Neurotransmitter-gated ion-channel ligand-binding" evidence="13">
    <location>
        <begin position="52"/>
        <end position="236"/>
    </location>
</feature>
<dbReference type="OrthoDB" id="407674at2759"/>
<dbReference type="Pfam" id="PF02931">
    <property type="entry name" value="Neur_chan_LBD"/>
    <property type="match status" value="1"/>
</dbReference>
<evidence type="ECO:0000313" key="15">
    <source>
        <dbReference type="EMBL" id="OWF52862.1"/>
    </source>
</evidence>
<feature type="transmembrane region" description="Helical" evidence="11">
    <location>
        <begin position="293"/>
        <end position="312"/>
    </location>
</feature>
<dbReference type="PRINTS" id="PR00252">
    <property type="entry name" value="NRIONCHANNEL"/>
</dbReference>
<evidence type="ECO:0000256" key="9">
    <source>
        <dbReference type="ARBA" id="ARBA00023136"/>
    </source>
</evidence>
<evidence type="ECO:0000256" key="4">
    <source>
        <dbReference type="ARBA" id="ARBA00022475"/>
    </source>
</evidence>
<feature type="domain" description="Neurotransmitter-gated ion-channel transmembrane" evidence="14">
    <location>
        <begin position="266"/>
        <end position="352"/>
    </location>
</feature>
<dbReference type="Gene3D" id="1.20.58.390">
    <property type="entry name" value="Neurotransmitter-gated ion-channel transmembrane domain"/>
    <property type="match status" value="1"/>
</dbReference>
<evidence type="ECO:0000256" key="8">
    <source>
        <dbReference type="ARBA" id="ARBA00023065"/>
    </source>
</evidence>
<comment type="caution">
    <text evidence="15">The sequence shown here is derived from an EMBL/GenBank/DDBJ whole genome shotgun (WGS) entry which is preliminary data.</text>
</comment>
<evidence type="ECO:0000259" key="14">
    <source>
        <dbReference type="Pfam" id="PF02932"/>
    </source>
</evidence>
<dbReference type="CDD" id="cd19049">
    <property type="entry name" value="LGIC_TM_anion"/>
    <property type="match status" value="1"/>
</dbReference>
<dbReference type="Gene3D" id="2.70.170.10">
    <property type="entry name" value="Neurotransmitter-gated ion-channel ligand-binding domain"/>
    <property type="match status" value="1"/>
</dbReference>
<keyword evidence="16" id="KW-1185">Reference proteome</keyword>
<dbReference type="GO" id="GO:0004888">
    <property type="term" value="F:transmembrane signaling receptor activity"/>
    <property type="evidence" value="ECO:0007669"/>
    <property type="project" value="InterPro"/>
</dbReference>
<feature type="transmembrane region" description="Helical" evidence="11">
    <location>
        <begin position="324"/>
        <end position="346"/>
    </location>
</feature>
<keyword evidence="6 11" id="KW-0732">Signal</keyword>
<feature type="compositionally biased region" description="Basic and acidic residues" evidence="12">
    <location>
        <begin position="366"/>
        <end position="380"/>
    </location>
</feature>
<evidence type="ECO:0000256" key="11">
    <source>
        <dbReference type="RuleBase" id="RU000687"/>
    </source>
</evidence>
<evidence type="ECO:0000256" key="3">
    <source>
        <dbReference type="ARBA" id="ARBA00022448"/>
    </source>
</evidence>
<dbReference type="AlphaFoldDB" id="A0A210QW26"/>
<keyword evidence="15" id="KW-0675">Receptor</keyword>
<keyword evidence="5 11" id="KW-0812">Transmembrane</keyword>
<proteinExistence type="inferred from homology"/>
<dbReference type="Proteomes" id="UP000242188">
    <property type="component" value="Unassembled WGS sequence"/>
</dbReference>
<evidence type="ECO:0000256" key="5">
    <source>
        <dbReference type="ARBA" id="ARBA00022692"/>
    </source>
</evidence>
<sequence>MTFRMCTMALDWAKLAVVLLVLGCLTDTSQGSRSAHEVLSHASIEGHMSHRQQLLDNITTGYDPRIPPGYETNTPITSAVQLYILSIDSISDSTMDFGMSMFIRQRWNDNRLTYTAFGGLKNLELDTKMIDSIWVPDLYIVNEKKAYFHVVTVPNKLMHIYPNGDVFYSMRVSGRFACNMHLHKYPLDEQRCSLRLESYGYSVETLLLRWNDLPVEKSPKLSLPQFEMGEITDHICDVTYAGVNYTCISMSVKLSRNYGYYIIQVFIPSILIVLLSWVSFWLNIDAVPARISLGLLTVLTMTTQSSGARATLPRVSYVKAIDVWMSMCLIFVFSALIEFAYVNVLARVEQRRRQTIKSRGQPPDDENGKTEEDSPPQKKGKFFKDAIRRERARNVDKLARIIFPLIFGIFNLCFWTVYIFWQPEEVIAAEKEMMLEG</sequence>
<keyword evidence="9 11" id="KW-0472">Membrane</keyword>
<dbReference type="PANTHER" id="PTHR18945">
    <property type="entry name" value="NEUROTRANSMITTER GATED ION CHANNEL"/>
    <property type="match status" value="1"/>
</dbReference>
<dbReference type="GO" id="GO:0005230">
    <property type="term" value="F:extracellular ligand-gated monoatomic ion channel activity"/>
    <property type="evidence" value="ECO:0007669"/>
    <property type="project" value="InterPro"/>
</dbReference>
<dbReference type="FunFam" id="2.70.170.10:FF:000045">
    <property type="entry name" value="Predicted protein"/>
    <property type="match status" value="1"/>
</dbReference>
<evidence type="ECO:0000256" key="1">
    <source>
        <dbReference type="ARBA" id="ARBA00004141"/>
    </source>
</evidence>
<keyword evidence="3 11" id="KW-0813">Transport</keyword>
<keyword evidence="8 11" id="KW-0406">Ion transport</keyword>
<evidence type="ECO:0000256" key="6">
    <source>
        <dbReference type="ARBA" id="ARBA00022729"/>
    </source>
</evidence>
<feature type="region of interest" description="Disordered" evidence="12">
    <location>
        <begin position="355"/>
        <end position="380"/>
    </location>
</feature>
<dbReference type="SUPFAM" id="SSF90112">
    <property type="entry name" value="Neurotransmitter-gated ion-channel transmembrane pore"/>
    <property type="match status" value="1"/>
</dbReference>
<evidence type="ECO:0000313" key="16">
    <source>
        <dbReference type="Proteomes" id="UP000242188"/>
    </source>
</evidence>
<dbReference type="InterPro" id="IPR018000">
    <property type="entry name" value="Neurotransmitter_ion_chnl_CS"/>
</dbReference>
<keyword evidence="4" id="KW-1003">Cell membrane</keyword>
<dbReference type="InterPro" id="IPR006202">
    <property type="entry name" value="Neur_chan_lig-bd"/>
</dbReference>
<comment type="subcellular location">
    <subcellularLocation>
        <location evidence="2">Cell membrane</location>
    </subcellularLocation>
    <subcellularLocation>
        <location evidence="1">Membrane</location>
        <topology evidence="1">Multi-pass membrane protein</topology>
    </subcellularLocation>
</comment>
<feature type="signal peptide" evidence="11">
    <location>
        <begin position="1"/>
        <end position="31"/>
    </location>
</feature>
<protein>
    <submittedName>
        <fullName evidence="15">Glycine receptor subunit alphaZ1</fullName>
    </submittedName>
</protein>
<evidence type="ECO:0000256" key="7">
    <source>
        <dbReference type="ARBA" id="ARBA00022989"/>
    </source>
</evidence>